<dbReference type="EMBL" id="GBYB01009114">
    <property type="protein sequence ID" value="JAG78881.1"/>
    <property type="molecule type" value="Transcribed_RNA"/>
</dbReference>
<dbReference type="InterPro" id="IPR036691">
    <property type="entry name" value="Endo/exonu/phosph_ase_sf"/>
</dbReference>
<dbReference type="InterPro" id="IPR043128">
    <property type="entry name" value="Rev_trsase/Diguanyl_cyclase"/>
</dbReference>
<reference evidence="2" key="1">
    <citation type="submission" date="2015-01" db="EMBL/GenBank/DDBJ databases">
        <title>Transcriptome Assembly of Fopius arisanus.</title>
        <authorList>
            <person name="Geib S."/>
        </authorList>
    </citation>
    <scope>NUCLEOTIDE SEQUENCE</scope>
</reference>
<dbReference type="SUPFAM" id="SSF56219">
    <property type="entry name" value="DNase I-like"/>
    <property type="match status" value="1"/>
</dbReference>
<dbReference type="AlphaFoldDB" id="A0A0C9QZ91"/>
<dbReference type="InterPro" id="IPR043502">
    <property type="entry name" value="DNA/RNA_pol_sf"/>
</dbReference>
<dbReference type="SUPFAM" id="SSF56672">
    <property type="entry name" value="DNA/RNA polymerases"/>
    <property type="match status" value="1"/>
</dbReference>
<name>A0A0C9QZ91_9HYME</name>
<dbReference type="Gene3D" id="3.60.10.10">
    <property type="entry name" value="Endonuclease/exonuclease/phosphatase"/>
    <property type="match status" value="1"/>
</dbReference>
<evidence type="ECO:0000259" key="1">
    <source>
        <dbReference type="PROSITE" id="PS50878"/>
    </source>
</evidence>
<dbReference type="PROSITE" id="PS50878">
    <property type="entry name" value="RT_POL"/>
    <property type="match status" value="1"/>
</dbReference>
<dbReference type="PANTHER" id="PTHR19446">
    <property type="entry name" value="REVERSE TRANSCRIPTASES"/>
    <property type="match status" value="1"/>
</dbReference>
<evidence type="ECO:0000313" key="2">
    <source>
        <dbReference type="EMBL" id="JAG78881.1"/>
    </source>
</evidence>
<dbReference type="InterPro" id="IPR005135">
    <property type="entry name" value="Endo/exonuclease/phosphatase"/>
</dbReference>
<dbReference type="CDD" id="cd01650">
    <property type="entry name" value="RT_nLTR_like"/>
    <property type="match status" value="1"/>
</dbReference>
<dbReference type="GO" id="GO:0071897">
    <property type="term" value="P:DNA biosynthetic process"/>
    <property type="evidence" value="ECO:0007669"/>
    <property type="project" value="UniProtKB-ARBA"/>
</dbReference>
<accession>A0A0C9QZ91</accession>
<organism evidence="2">
    <name type="scientific">Fopius arisanus</name>
    <dbReference type="NCBI Taxonomy" id="64838"/>
    <lineage>
        <taxon>Eukaryota</taxon>
        <taxon>Metazoa</taxon>
        <taxon>Ecdysozoa</taxon>
        <taxon>Arthropoda</taxon>
        <taxon>Hexapoda</taxon>
        <taxon>Insecta</taxon>
        <taxon>Pterygota</taxon>
        <taxon>Neoptera</taxon>
        <taxon>Endopterygota</taxon>
        <taxon>Hymenoptera</taxon>
        <taxon>Apocrita</taxon>
        <taxon>Ichneumonoidea</taxon>
        <taxon>Braconidae</taxon>
        <taxon>Opiinae</taxon>
        <taxon>Fopius</taxon>
    </lineage>
</organism>
<dbReference type="Pfam" id="PF14529">
    <property type="entry name" value="Exo_endo_phos_2"/>
    <property type="match status" value="1"/>
</dbReference>
<dbReference type="Gene3D" id="3.30.70.270">
    <property type="match status" value="1"/>
</dbReference>
<dbReference type="Pfam" id="PF00078">
    <property type="entry name" value="RVT_1"/>
    <property type="match status" value="1"/>
</dbReference>
<sequence length="925" mass="108298">MTNSITYNFQKDNNRDNNQFTFQELKIAYINVNSIVRQQRRYSLEKFIENNNLDITFVGETKLNKNHKINFNNFNFIRNDRKNSQFSGGTGIIIRKDMEYKVINYPNSLNNLVLEYSIIMVPTVNNKSIFFISSYATNAVQQKQIFLDELNFLFRELKLDKNNNFYVLMGDFNARHQAYGDYNINERGRHLRDWELANDQRYKLNLIPPIDFTYIESQSVLDLALIDSRLNINNLINEKIQTKIYDSDHKALFISLDLTDDLLIDHPEFQDKFYFNYKNTNWEAFSEYLENNYQLAIPNDRNLTNDEIDENIKGLTKFLVNSIESQVPRGNLSGNITKYSNKKIKKLSKIKSRLLTLYHRYLKKDPKKRDPITRRLKSTIVKCKNKINDEFKLAIETYWQKIYKRINYQDTEKFMPTINNIFRPKKKQTIKELKINLNDDSLLNEANCDLAKIPINNNKFIINDDSDILNVIGAHYQRINSPRYLNENTRLKELVDLKIENFRTDMISDILNSKTVTTFNRNNLSTNAASINNFENYFTSPTTIKLILKYLPNKISSGVDRIPPIIIKHLPKNIIIDLTIIMNNALNNCYFPEIWKTAIVIPIHKNGKSIDEPVSYRPISMTPALSKVFEATINNSILSFERKKKIIPDNQYGFRFQHSTLHAVNKLLSDVNEQLYNYKMVGAVLLDLEKAFDSVWLNGLTYILIKYEFPIHLIRTIWNMTHDKKFRVINHNNALSSTFVIKEGLQQGTINSPCLFSIFTSHMINAFELNNNNNTHSIAYADDRIIYISGKDGEAISEKLNPLIDKVISMYSAWNLRVNPDKSESILFRNPFGNMSARKKNTVKNFEIKITNNENNSKIIIPHKKIVKYLGINIDELTRCSDHIDIQIEKARKRYKSLGFLFHNKFINTRARVICYLLLIRPLLT</sequence>
<dbReference type="InterPro" id="IPR000477">
    <property type="entry name" value="RT_dom"/>
</dbReference>
<gene>
    <name evidence="2" type="primary">ORF2_3</name>
    <name evidence="2" type="ORF">g.60665</name>
</gene>
<protein>
    <submittedName>
        <fullName evidence="2">ORF2_3 protein</fullName>
    </submittedName>
</protein>
<feature type="domain" description="Reverse transcriptase" evidence="1">
    <location>
        <begin position="584"/>
        <end position="874"/>
    </location>
</feature>
<proteinExistence type="predicted"/>
<dbReference type="GO" id="GO:0003824">
    <property type="term" value="F:catalytic activity"/>
    <property type="evidence" value="ECO:0007669"/>
    <property type="project" value="InterPro"/>
</dbReference>
<feature type="non-terminal residue" evidence="2">
    <location>
        <position position="925"/>
    </location>
</feature>